<evidence type="ECO:0000256" key="1">
    <source>
        <dbReference type="ARBA" id="ARBA00006962"/>
    </source>
</evidence>
<accession>A0A841BRJ4</accession>
<evidence type="ECO:0000256" key="2">
    <source>
        <dbReference type="ARBA" id="ARBA00022676"/>
    </source>
</evidence>
<dbReference type="GO" id="GO:0017000">
    <property type="term" value="P:antibiotic biosynthetic process"/>
    <property type="evidence" value="ECO:0007669"/>
    <property type="project" value="UniProtKB-ARBA"/>
</dbReference>
<dbReference type="GO" id="GO:0008194">
    <property type="term" value="F:UDP-glycosyltransferase activity"/>
    <property type="evidence" value="ECO:0007669"/>
    <property type="project" value="InterPro"/>
</dbReference>
<dbReference type="CDD" id="cd03784">
    <property type="entry name" value="GT1_Gtf-like"/>
    <property type="match status" value="1"/>
</dbReference>
<evidence type="ECO:0000313" key="6">
    <source>
        <dbReference type="EMBL" id="MBB5870018.1"/>
    </source>
</evidence>
<protein>
    <submittedName>
        <fullName evidence="6">Glycosyltransferase</fullName>
    </submittedName>
</protein>
<dbReference type="InterPro" id="IPR002213">
    <property type="entry name" value="UDP_glucos_trans"/>
</dbReference>
<dbReference type="GO" id="GO:0016758">
    <property type="term" value="F:hexosyltransferase activity"/>
    <property type="evidence" value="ECO:0007669"/>
    <property type="project" value="UniProtKB-ARBA"/>
</dbReference>
<proteinExistence type="inferred from homology"/>
<evidence type="ECO:0000313" key="7">
    <source>
        <dbReference type="Proteomes" id="UP000587527"/>
    </source>
</evidence>
<keyword evidence="7" id="KW-1185">Reference proteome</keyword>
<name>A0A841BRJ4_9ACTN</name>
<dbReference type="Pfam" id="PF21036">
    <property type="entry name" value="EryCIII-like_N"/>
    <property type="match status" value="1"/>
</dbReference>
<dbReference type="RefSeq" id="WP_184837089.1">
    <property type="nucleotide sequence ID" value="NZ_JACHMN010000002.1"/>
</dbReference>
<dbReference type="SUPFAM" id="SSF53756">
    <property type="entry name" value="UDP-Glycosyltransferase/glycogen phosphorylase"/>
    <property type="match status" value="1"/>
</dbReference>
<comment type="caution">
    <text evidence="6">The sequence shown here is derived from an EMBL/GenBank/DDBJ whole genome shotgun (WGS) entry which is preliminary data.</text>
</comment>
<gene>
    <name evidence="6" type="ORF">F4553_003397</name>
</gene>
<reference evidence="6 7" key="1">
    <citation type="submission" date="2020-08" db="EMBL/GenBank/DDBJ databases">
        <title>Sequencing the genomes of 1000 actinobacteria strains.</title>
        <authorList>
            <person name="Klenk H.-P."/>
        </authorList>
    </citation>
    <scope>NUCLEOTIDE SEQUENCE [LARGE SCALE GENOMIC DNA]</scope>
    <source>
        <strain evidence="6 7">DSM 45362</strain>
    </source>
</reference>
<dbReference type="PANTHER" id="PTHR48050:SF13">
    <property type="entry name" value="STEROL 3-BETA-GLUCOSYLTRANSFERASE UGT80A2"/>
    <property type="match status" value="1"/>
</dbReference>
<feature type="domain" description="Erythromycin biosynthesis protein CIII-like C-terminal" evidence="4">
    <location>
        <begin position="277"/>
        <end position="437"/>
    </location>
</feature>
<dbReference type="InterPro" id="IPR010610">
    <property type="entry name" value="EryCIII-like_C"/>
</dbReference>
<dbReference type="PANTHER" id="PTHR48050">
    <property type="entry name" value="STEROL 3-BETA-GLUCOSYLTRANSFERASE"/>
    <property type="match status" value="1"/>
</dbReference>
<evidence type="ECO:0000259" key="4">
    <source>
        <dbReference type="Pfam" id="PF06722"/>
    </source>
</evidence>
<dbReference type="Pfam" id="PF06722">
    <property type="entry name" value="EryCIII-like_C"/>
    <property type="match status" value="1"/>
</dbReference>
<sequence length="442" mass="47857">MRVAFVLWPAAAHLYPIVPTAWALRAAGHEVYLVSHPSIGEAVTGQGLPFAPFCDISAMPYPLGPGGVWAQERADVGRITHELAIPPQDLGLWITFSQFLLVAAWDFLPYRGTAESPMPAMDGLVSFFQDWQPDLVIWDPCMPGAAVAAQAVGARHCRFTGPDFMGWSLDTIAARGSRPDGDDVDNPLVETIRPMAEKYGVTITQETLYGEWTINPMPPAINFPVETRMLATRWIPHVTQEPMPEWLYPVERPRVAVSLGVSTRAYIAADWSHLAILLEALGGLDIDVVATLNAVQLEHVDKVPDNVRLVDYFPLDQLAATCSLIIHHGGFGSMITAGNAGVPQLVVDFLELEMGASTAADGTISSARYPLAPVTGGFVLGHGAGEILDLSRPDVETIRAQVSRVLADPAIQRGAQRLYQDLALSPSPTDIVPILERIVRAA</sequence>
<keyword evidence="2" id="KW-0328">Glycosyltransferase</keyword>
<dbReference type="EMBL" id="JACHMN010000002">
    <property type="protein sequence ID" value="MBB5870018.1"/>
    <property type="molecule type" value="Genomic_DNA"/>
</dbReference>
<dbReference type="InterPro" id="IPR048284">
    <property type="entry name" value="EryCIII-like_N"/>
</dbReference>
<feature type="domain" description="Erythromycin biosynthesis protein CIII-like N-terminal" evidence="5">
    <location>
        <begin position="22"/>
        <end position="260"/>
    </location>
</feature>
<comment type="similarity">
    <text evidence="1">Belongs to the glycosyltransferase 28 family.</text>
</comment>
<dbReference type="InterPro" id="IPR050426">
    <property type="entry name" value="Glycosyltransferase_28"/>
</dbReference>
<evidence type="ECO:0000256" key="3">
    <source>
        <dbReference type="ARBA" id="ARBA00022679"/>
    </source>
</evidence>
<evidence type="ECO:0000259" key="5">
    <source>
        <dbReference type="Pfam" id="PF21036"/>
    </source>
</evidence>
<dbReference type="Gene3D" id="3.40.50.2000">
    <property type="entry name" value="Glycogen Phosphorylase B"/>
    <property type="match status" value="2"/>
</dbReference>
<dbReference type="AlphaFoldDB" id="A0A841BRJ4"/>
<keyword evidence="3 6" id="KW-0808">Transferase</keyword>
<organism evidence="6 7">
    <name type="scientific">Allocatelliglobosispora scoriae</name>
    <dbReference type="NCBI Taxonomy" id="643052"/>
    <lineage>
        <taxon>Bacteria</taxon>
        <taxon>Bacillati</taxon>
        <taxon>Actinomycetota</taxon>
        <taxon>Actinomycetes</taxon>
        <taxon>Micromonosporales</taxon>
        <taxon>Micromonosporaceae</taxon>
        <taxon>Allocatelliglobosispora</taxon>
    </lineage>
</organism>
<dbReference type="Proteomes" id="UP000587527">
    <property type="component" value="Unassembled WGS sequence"/>
</dbReference>